<dbReference type="PANTHER" id="PTHR22961">
    <property type="entry name" value="SER/THR PROTEIN KINASE-TRB"/>
    <property type="match status" value="1"/>
</dbReference>
<evidence type="ECO:0000259" key="1">
    <source>
        <dbReference type="PROSITE" id="PS50011"/>
    </source>
</evidence>
<dbReference type="Pfam" id="PF00069">
    <property type="entry name" value="Pkinase"/>
    <property type="match status" value="1"/>
</dbReference>
<protein>
    <recommendedName>
        <fullName evidence="1">Protein kinase domain-containing protein</fullName>
    </recommendedName>
</protein>
<organism evidence="2 3">
    <name type="scientific">Artemia franciscana</name>
    <name type="common">Brine shrimp</name>
    <name type="synonym">Artemia sanfranciscana</name>
    <dbReference type="NCBI Taxonomy" id="6661"/>
    <lineage>
        <taxon>Eukaryota</taxon>
        <taxon>Metazoa</taxon>
        <taxon>Ecdysozoa</taxon>
        <taxon>Arthropoda</taxon>
        <taxon>Crustacea</taxon>
        <taxon>Branchiopoda</taxon>
        <taxon>Anostraca</taxon>
        <taxon>Artemiidae</taxon>
        <taxon>Artemia</taxon>
    </lineage>
</organism>
<dbReference type="EMBL" id="JAVRJZ010000004">
    <property type="protein sequence ID" value="KAK2723251.1"/>
    <property type="molecule type" value="Genomic_DNA"/>
</dbReference>
<dbReference type="InterPro" id="IPR000719">
    <property type="entry name" value="Prot_kinase_dom"/>
</dbReference>
<dbReference type="PROSITE" id="PS50011">
    <property type="entry name" value="PROTEIN_KINASE_DOM"/>
    <property type="match status" value="1"/>
</dbReference>
<dbReference type="PANTHER" id="PTHR22961:SF13">
    <property type="entry name" value="TRIBBLES"/>
    <property type="match status" value="1"/>
</dbReference>
<reference evidence="2" key="1">
    <citation type="submission" date="2023-07" db="EMBL/GenBank/DDBJ databases">
        <title>Chromosome-level genome assembly of Artemia franciscana.</title>
        <authorList>
            <person name="Jo E."/>
        </authorList>
    </citation>
    <scope>NUCLEOTIDE SEQUENCE</scope>
    <source>
        <tissue evidence="2">Whole body</tissue>
    </source>
</reference>
<dbReference type="GO" id="GO:0005634">
    <property type="term" value="C:nucleus"/>
    <property type="evidence" value="ECO:0007669"/>
    <property type="project" value="TreeGrafter"/>
</dbReference>
<dbReference type="EMBL" id="JAVRJZ010000004">
    <property type="protein sequence ID" value="KAK2723247.1"/>
    <property type="molecule type" value="Genomic_DNA"/>
</dbReference>
<dbReference type="AlphaFoldDB" id="A0AA88IK83"/>
<dbReference type="SUPFAM" id="SSF56112">
    <property type="entry name" value="Protein kinase-like (PK-like)"/>
    <property type="match status" value="1"/>
</dbReference>
<evidence type="ECO:0000313" key="2">
    <source>
        <dbReference type="EMBL" id="KAK2723247.1"/>
    </source>
</evidence>
<dbReference type="SMART" id="SM00220">
    <property type="entry name" value="S_TKc"/>
    <property type="match status" value="1"/>
</dbReference>
<dbReference type="Proteomes" id="UP001187531">
    <property type="component" value="Unassembled WGS sequence"/>
</dbReference>
<dbReference type="GO" id="GO:0031434">
    <property type="term" value="F:mitogen-activated protein kinase kinase binding"/>
    <property type="evidence" value="ECO:0007669"/>
    <property type="project" value="TreeGrafter"/>
</dbReference>
<keyword evidence="3" id="KW-1185">Reference proteome</keyword>
<sequence length="349" mass="39428">MCPSMEDLAKSQKTRSATLEVSTTKIPAEIDKKRKHKSKVIQRQLSHYLVGAGIEGTTLFECHENFSGKDFKCQKLIVTEVVLIYEDGNQEQRRFLGNSKNKINSPEGMGQLEAHVRIAKSIHIAFPVDVFLDADIRYLVFEKGYGNMHTHIKDLKFLSEEAAKALFFQMVQAVEDCHSAGIILNDMKLRRFIFSNSQKTNLCIENLDGCSLLQPGESDDKGYAKKSNPFYISPEAIRSGKSGHYKGKPSDVWSLGIILYTMLCGKYPFHDSNPVTLLSKIITGKYAASSEISYAARCLISKMLTKDPNERLTAREILHHTWFDQQEDFKTIKLKIKVEDGIQLVPNLS</sequence>
<evidence type="ECO:0000313" key="3">
    <source>
        <dbReference type="Proteomes" id="UP001187531"/>
    </source>
</evidence>
<dbReference type="InterPro" id="IPR011009">
    <property type="entry name" value="Kinase-like_dom_sf"/>
</dbReference>
<feature type="domain" description="Protein kinase" evidence="1">
    <location>
        <begin position="44"/>
        <end position="323"/>
    </location>
</feature>
<dbReference type="GO" id="GO:0032436">
    <property type="term" value="P:positive regulation of proteasomal ubiquitin-dependent protein catabolic process"/>
    <property type="evidence" value="ECO:0007669"/>
    <property type="project" value="TreeGrafter"/>
</dbReference>
<gene>
    <name evidence="2" type="ORF">QYM36_001799</name>
</gene>
<dbReference type="InterPro" id="IPR024104">
    <property type="entry name" value="Tribbles/Ser_Thr_kinase_40"/>
</dbReference>
<name>A0AA88IK83_ARTSF</name>
<accession>A0AA88IK83</accession>
<comment type="caution">
    <text evidence="2">The sequence shown here is derived from an EMBL/GenBank/DDBJ whole genome shotgun (WGS) entry which is preliminary data.</text>
</comment>
<proteinExistence type="predicted"/>
<dbReference type="Gene3D" id="1.10.510.10">
    <property type="entry name" value="Transferase(Phosphotransferase) domain 1"/>
    <property type="match status" value="1"/>
</dbReference>
<dbReference type="GO" id="GO:0005524">
    <property type="term" value="F:ATP binding"/>
    <property type="evidence" value="ECO:0007669"/>
    <property type="project" value="InterPro"/>
</dbReference>
<dbReference type="GO" id="GO:0004672">
    <property type="term" value="F:protein kinase activity"/>
    <property type="evidence" value="ECO:0007669"/>
    <property type="project" value="InterPro"/>
</dbReference>